<comment type="catalytic activity">
    <reaction evidence="5 9">
        <text>oxaloacetate + acetyl-CoA + H2O = citrate + CoA + H(+)</text>
        <dbReference type="Rhea" id="RHEA:16845"/>
        <dbReference type="ChEBI" id="CHEBI:15377"/>
        <dbReference type="ChEBI" id="CHEBI:15378"/>
        <dbReference type="ChEBI" id="CHEBI:16452"/>
        <dbReference type="ChEBI" id="CHEBI:16947"/>
        <dbReference type="ChEBI" id="CHEBI:57287"/>
        <dbReference type="ChEBI" id="CHEBI:57288"/>
        <dbReference type="EC" id="2.3.3.16"/>
    </reaction>
</comment>
<sequence>MAESKASLSVDGKEIAQLPIEKGTAGTDVIDIRTLGSHGYFTYDPGFLATASCESSITYIDGSNGILQHRGYPIDSLAKQADYLEVCYILLNGSAPTQSEYEEFQGIITTHTMVHEKLAHFFHGFLPDAHPMAMLCGVVGALSSFYHSDLDIDDPAQRKRSAHRLIAKMPTIAAMAYKYSVGQPFVYPRNDLSYAENFLHMMFSVPAEEYKVSPVLARAMDRIFTLHADHEQNASTSTVRLAGSSGANPYACIAAGVASLWGPAHGGANEACLTMLEEIGTLDRVDEYVAKAKDKNDSFRLMGFGHRVYKNFDPRATVMRETCHEVLKELGISDPLLDVAMALEKVALEDPYFIEKKLYPNVDFYSGIILKAIGIPTSMFTVIFAMSRTVGWIAHWDEMLSQPGQKIGRPRQKYTGEINREFIPLKERK</sequence>
<keyword evidence="12" id="KW-1185">Reference proteome</keyword>
<dbReference type="Gene3D" id="2.20.28.60">
    <property type="match status" value="1"/>
</dbReference>
<dbReference type="PRINTS" id="PR00143">
    <property type="entry name" value="CITRTSNTHASE"/>
</dbReference>
<evidence type="ECO:0000256" key="8">
    <source>
        <dbReference type="PIRSR" id="PIRSR001369-1"/>
    </source>
</evidence>
<dbReference type="Proteomes" id="UP000290244">
    <property type="component" value="Chromosome"/>
</dbReference>
<dbReference type="NCBIfam" id="NF004126">
    <property type="entry name" value="PRK05614.1"/>
    <property type="match status" value="1"/>
</dbReference>
<keyword evidence="3 9" id="KW-0816">Tricarboxylic acid cycle</keyword>
<dbReference type="Gene3D" id="1.10.580.10">
    <property type="entry name" value="Citrate Synthase, domain 1"/>
    <property type="match status" value="1"/>
</dbReference>
<dbReference type="GO" id="GO:0006099">
    <property type="term" value="P:tricarboxylic acid cycle"/>
    <property type="evidence" value="ECO:0007669"/>
    <property type="project" value="UniProtKB-UniRule"/>
</dbReference>
<evidence type="ECO:0000256" key="7">
    <source>
        <dbReference type="PIRNR" id="PIRNR001369"/>
    </source>
</evidence>
<evidence type="ECO:0000256" key="3">
    <source>
        <dbReference type="ARBA" id="ARBA00022532"/>
    </source>
</evidence>
<dbReference type="UniPathway" id="UPA00223">
    <property type="reaction ID" value="UER00717"/>
</dbReference>
<organism evidence="11 12">
    <name type="scientific">Litorilituus sediminis</name>
    <dbReference type="NCBI Taxonomy" id="718192"/>
    <lineage>
        <taxon>Bacteria</taxon>
        <taxon>Pseudomonadati</taxon>
        <taxon>Pseudomonadota</taxon>
        <taxon>Gammaproteobacteria</taxon>
        <taxon>Alteromonadales</taxon>
        <taxon>Colwelliaceae</taxon>
        <taxon>Litorilituus</taxon>
    </lineage>
</organism>
<evidence type="ECO:0000256" key="2">
    <source>
        <dbReference type="ARBA" id="ARBA00010566"/>
    </source>
</evidence>
<dbReference type="AlphaFoldDB" id="A0A4P6P148"/>
<evidence type="ECO:0000313" key="12">
    <source>
        <dbReference type="Proteomes" id="UP000290244"/>
    </source>
</evidence>
<dbReference type="PROSITE" id="PS00480">
    <property type="entry name" value="CITRATE_SYNTHASE"/>
    <property type="match status" value="1"/>
</dbReference>
<dbReference type="OrthoDB" id="9800864at2"/>
<dbReference type="InterPro" id="IPR036969">
    <property type="entry name" value="Citrate_synthase_sf"/>
</dbReference>
<reference evidence="11 12" key="1">
    <citation type="submission" date="2018-12" db="EMBL/GenBank/DDBJ databases">
        <title>Complete genome of Litorilituus sediminis.</title>
        <authorList>
            <person name="Liu A."/>
            <person name="Rong J."/>
        </authorList>
    </citation>
    <scope>NUCLEOTIDE SEQUENCE [LARGE SCALE GENOMIC DNA]</scope>
    <source>
        <strain evidence="11 12">JCM 17549</strain>
    </source>
</reference>
<dbReference type="PIRSF" id="PIRSF001369">
    <property type="entry name" value="Citrate_synth"/>
    <property type="match status" value="1"/>
</dbReference>
<dbReference type="InterPro" id="IPR016143">
    <property type="entry name" value="Citrate_synth-like_sm_a-sub"/>
</dbReference>
<keyword evidence="4 7" id="KW-0808">Transferase</keyword>
<name>A0A4P6P148_9GAMM</name>
<dbReference type="InterPro" id="IPR019810">
    <property type="entry name" value="Citrate_synthase_AS"/>
</dbReference>
<comment type="similarity">
    <text evidence="2 7 10">Belongs to the citrate synthase family.</text>
</comment>
<evidence type="ECO:0000256" key="6">
    <source>
        <dbReference type="NCBIfam" id="TIGR01798"/>
    </source>
</evidence>
<dbReference type="InterPro" id="IPR024176">
    <property type="entry name" value="Citrate_synthase_bac-typ"/>
</dbReference>
<dbReference type="RefSeq" id="WP_130599638.1">
    <property type="nucleotide sequence ID" value="NZ_CP034759.1"/>
</dbReference>
<feature type="active site" evidence="8">
    <location>
        <position position="306"/>
    </location>
</feature>
<evidence type="ECO:0000256" key="1">
    <source>
        <dbReference type="ARBA" id="ARBA00004751"/>
    </source>
</evidence>
<dbReference type="InterPro" id="IPR010953">
    <property type="entry name" value="Citrate_synthase_typ-I"/>
</dbReference>
<evidence type="ECO:0000313" key="11">
    <source>
        <dbReference type="EMBL" id="QBG34946.1"/>
    </source>
</evidence>
<dbReference type="EMBL" id="CP034759">
    <property type="protein sequence ID" value="QBG34946.1"/>
    <property type="molecule type" value="Genomic_DNA"/>
</dbReference>
<evidence type="ECO:0000256" key="9">
    <source>
        <dbReference type="RuleBase" id="RU003370"/>
    </source>
</evidence>
<evidence type="ECO:0000256" key="5">
    <source>
        <dbReference type="ARBA" id="ARBA00049288"/>
    </source>
</evidence>
<comment type="pathway">
    <text evidence="1 9">Carbohydrate metabolism; tricarboxylic acid cycle; isocitrate from oxaloacetate: step 1/2.</text>
</comment>
<accession>A0A4P6P148</accession>
<dbReference type="GO" id="GO:0005737">
    <property type="term" value="C:cytoplasm"/>
    <property type="evidence" value="ECO:0007669"/>
    <property type="project" value="InterPro"/>
</dbReference>
<dbReference type="InterPro" id="IPR016142">
    <property type="entry name" value="Citrate_synth-like_lrg_a-sub"/>
</dbReference>
<dbReference type="SUPFAM" id="SSF48256">
    <property type="entry name" value="Citrate synthase"/>
    <property type="match status" value="1"/>
</dbReference>
<protein>
    <recommendedName>
        <fullName evidence="6 7">Citrate synthase</fullName>
    </recommendedName>
</protein>
<dbReference type="FunFam" id="1.10.230.10:FF:000002">
    <property type="entry name" value="Citrate synthase"/>
    <property type="match status" value="1"/>
</dbReference>
<dbReference type="InterPro" id="IPR002020">
    <property type="entry name" value="Citrate_synthase"/>
</dbReference>
<evidence type="ECO:0000256" key="4">
    <source>
        <dbReference type="ARBA" id="ARBA00022679"/>
    </source>
</evidence>
<feature type="active site" evidence="8">
    <location>
        <position position="363"/>
    </location>
</feature>
<dbReference type="Gene3D" id="1.10.230.10">
    <property type="entry name" value="Cytochrome P450-Terp, domain 2"/>
    <property type="match status" value="1"/>
</dbReference>
<dbReference type="PANTHER" id="PTHR42871">
    <property type="entry name" value="CITRATE SYNTHASE"/>
    <property type="match status" value="1"/>
</dbReference>
<keyword evidence="11" id="KW-0012">Acyltransferase</keyword>
<dbReference type="KEGG" id="lsd:EMK97_03950"/>
<dbReference type="CDD" id="cd06114">
    <property type="entry name" value="EcCS_like"/>
    <property type="match status" value="1"/>
</dbReference>
<evidence type="ECO:0000256" key="10">
    <source>
        <dbReference type="RuleBase" id="RU003406"/>
    </source>
</evidence>
<dbReference type="NCBIfam" id="TIGR01798">
    <property type="entry name" value="cit_synth_I"/>
    <property type="match status" value="1"/>
</dbReference>
<dbReference type="Pfam" id="PF00285">
    <property type="entry name" value="Citrate_synt"/>
    <property type="match status" value="1"/>
</dbReference>
<dbReference type="PANTHER" id="PTHR42871:SF1">
    <property type="entry name" value="CITRATE SYNTHASE"/>
    <property type="match status" value="1"/>
</dbReference>
<proteinExistence type="inferred from homology"/>
<gene>
    <name evidence="11" type="ORF">EMK97_03950</name>
</gene>
<dbReference type="GO" id="GO:0036440">
    <property type="term" value="F:citrate synthase activity"/>
    <property type="evidence" value="ECO:0007669"/>
    <property type="project" value="UniProtKB-EC"/>
</dbReference>